<dbReference type="AlphaFoldDB" id="A0A432WE52"/>
<gene>
    <name evidence="1" type="ORF">CWE14_11670</name>
</gene>
<organism evidence="1 2">
    <name type="scientific">Aliidiomarina soli</name>
    <dbReference type="NCBI Taxonomy" id="1928574"/>
    <lineage>
        <taxon>Bacteria</taxon>
        <taxon>Pseudomonadati</taxon>
        <taxon>Pseudomonadota</taxon>
        <taxon>Gammaproteobacteria</taxon>
        <taxon>Alteromonadales</taxon>
        <taxon>Idiomarinaceae</taxon>
        <taxon>Aliidiomarina</taxon>
    </lineage>
</organism>
<accession>A0A432WE52</accession>
<protein>
    <submittedName>
        <fullName evidence="1">Uncharacterized protein</fullName>
    </submittedName>
</protein>
<evidence type="ECO:0000313" key="1">
    <source>
        <dbReference type="EMBL" id="RUO31146.1"/>
    </source>
</evidence>
<reference evidence="1 2" key="1">
    <citation type="journal article" date="2011" name="Front. Microbiol.">
        <title>Genomic signatures of strain selection and enhancement in Bacillus atrophaeus var. globigii, a historical biowarfare simulant.</title>
        <authorList>
            <person name="Gibbons H.S."/>
            <person name="Broomall S.M."/>
            <person name="McNew L.A."/>
            <person name="Daligault H."/>
            <person name="Chapman C."/>
            <person name="Bruce D."/>
            <person name="Karavis M."/>
            <person name="Krepps M."/>
            <person name="McGregor P.A."/>
            <person name="Hong C."/>
            <person name="Park K.H."/>
            <person name="Akmal A."/>
            <person name="Feldman A."/>
            <person name="Lin J.S."/>
            <person name="Chang W.E."/>
            <person name="Higgs B.W."/>
            <person name="Demirev P."/>
            <person name="Lindquist J."/>
            <person name="Liem A."/>
            <person name="Fochler E."/>
            <person name="Read T.D."/>
            <person name="Tapia R."/>
            <person name="Johnson S."/>
            <person name="Bishop-Lilly K.A."/>
            <person name="Detter C."/>
            <person name="Han C."/>
            <person name="Sozhamannan S."/>
            <person name="Rosenzweig C.N."/>
            <person name="Skowronski E.W."/>
        </authorList>
    </citation>
    <scope>NUCLEOTIDE SEQUENCE [LARGE SCALE GENOMIC DNA]</scope>
    <source>
        <strain evidence="1 2">Y4G10-17</strain>
    </source>
</reference>
<sequence>MNSMQRKILLDIKSELEYENSSLLGKFDELVTNGDAKVAFTWLNEQARAGKLPESVKSYMTDLYYSVR</sequence>
<dbReference type="EMBL" id="PIPO01000005">
    <property type="protein sequence ID" value="RUO31146.1"/>
    <property type="molecule type" value="Genomic_DNA"/>
</dbReference>
<dbReference type="Proteomes" id="UP000287823">
    <property type="component" value="Unassembled WGS sequence"/>
</dbReference>
<name>A0A432WE52_9GAMM</name>
<dbReference type="RefSeq" id="WP_126799525.1">
    <property type="nucleotide sequence ID" value="NZ_PIPO01000005.1"/>
</dbReference>
<comment type="caution">
    <text evidence="1">The sequence shown here is derived from an EMBL/GenBank/DDBJ whole genome shotgun (WGS) entry which is preliminary data.</text>
</comment>
<proteinExistence type="predicted"/>
<evidence type="ECO:0000313" key="2">
    <source>
        <dbReference type="Proteomes" id="UP000287823"/>
    </source>
</evidence>
<keyword evidence="2" id="KW-1185">Reference proteome</keyword>